<gene>
    <name evidence="1" type="ORF">D4L85_03445</name>
</gene>
<organism evidence="1 2">
    <name type="scientific">Chryseolinea soli</name>
    <dbReference type="NCBI Taxonomy" id="2321403"/>
    <lineage>
        <taxon>Bacteria</taxon>
        <taxon>Pseudomonadati</taxon>
        <taxon>Bacteroidota</taxon>
        <taxon>Cytophagia</taxon>
        <taxon>Cytophagales</taxon>
        <taxon>Fulvivirgaceae</taxon>
        <taxon>Chryseolinea</taxon>
    </lineage>
</organism>
<dbReference type="EMBL" id="CP032382">
    <property type="protein sequence ID" value="AYB29693.1"/>
    <property type="molecule type" value="Genomic_DNA"/>
</dbReference>
<dbReference type="KEGG" id="chk:D4L85_03445"/>
<dbReference type="Proteomes" id="UP000266183">
    <property type="component" value="Chromosome"/>
</dbReference>
<proteinExistence type="predicted"/>
<protein>
    <submittedName>
        <fullName evidence="1">Uncharacterized protein</fullName>
    </submittedName>
</protein>
<sequence length="66" mass="7428">MSWHGLGGDGCRKIVELLFSPFASIKSIWWELITDKSMLVGVEMSTYSIDKGISKNIENQNIPKNI</sequence>
<evidence type="ECO:0000313" key="2">
    <source>
        <dbReference type="Proteomes" id="UP000266183"/>
    </source>
</evidence>
<dbReference type="AlphaFoldDB" id="A0A385SDG3"/>
<accession>A0A385SDG3</accession>
<reference evidence="2" key="1">
    <citation type="submission" date="2018-09" db="EMBL/GenBank/DDBJ databases">
        <title>Chryseolinea sp. KIS68-18 isolated from soil.</title>
        <authorList>
            <person name="Weon H.-Y."/>
            <person name="Kwon S.-W."/>
            <person name="Lee S.A."/>
        </authorList>
    </citation>
    <scope>NUCLEOTIDE SEQUENCE [LARGE SCALE GENOMIC DNA]</scope>
    <source>
        <strain evidence="2">KIS68-18</strain>
    </source>
</reference>
<keyword evidence="2" id="KW-1185">Reference proteome</keyword>
<evidence type="ECO:0000313" key="1">
    <source>
        <dbReference type="EMBL" id="AYB29693.1"/>
    </source>
</evidence>
<name>A0A385SDG3_9BACT</name>